<reference evidence="6" key="1">
    <citation type="submission" date="2015-03" db="EMBL/GenBank/DDBJ databases">
        <authorList>
            <consortium name="Pathogen Informatics"/>
        </authorList>
    </citation>
    <scope>NUCLEOTIDE SEQUENCE [LARGE SCALE GENOMIC DNA]</scope>
    <source>
        <strain evidence="6">SMRU2248</strain>
    </source>
</reference>
<evidence type="ECO:0000256" key="4">
    <source>
        <dbReference type="SAM" id="SignalP"/>
    </source>
</evidence>
<name>A0A0T8U4E7_9STRE</name>
<evidence type="ECO:0000256" key="3">
    <source>
        <dbReference type="SAM" id="MobiDB-lite"/>
    </source>
</evidence>
<dbReference type="Proteomes" id="UP000041827">
    <property type="component" value="Unassembled WGS sequence"/>
</dbReference>
<proteinExistence type="predicted"/>
<evidence type="ECO:0000256" key="1">
    <source>
        <dbReference type="ARBA" id="ARBA00022737"/>
    </source>
</evidence>
<dbReference type="GO" id="GO:0008745">
    <property type="term" value="F:N-acetylmuramoyl-L-alanine amidase activity"/>
    <property type="evidence" value="ECO:0007669"/>
    <property type="project" value="UniProtKB-EC"/>
</dbReference>
<dbReference type="RefSeq" id="WP_050261357.1">
    <property type="nucleotide sequence ID" value="NZ_CMJT01000004.1"/>
</dbReference>
<feature type="repeat" description="Cell wall-binding" evidence="2">
    <location>
        <begin position="428"/>
        <end position="447"/>
    </location>
</feature>
<evidence type="ECO:0000313" key="5">
    <source>
        <dbReference type="EMBL" id="CKA81130.1"/>
    </source>
</evidence>
<dbReference type="Pfam" id="PF01473">
    <property type="entry name" value="Choline_bind_1"/>
    <property type="match status" value="1"/>
</dbReference>
<gene>
    <name evidence="5" type="primary">lytA_3</name>
    <name evidence="5" type="ORF">ERS021757_00615</name>
</gene>
<organism evidence="5 6">
    <name type="scientific">Streptococcus pseudopneumoniae</name>
    <dbReference type="NCBI Taxonomy" id="257758"/>
    <lineage>
        <taxon>Bacteria</taxon>
        <taxon>Bacillati</taxon>
        <taxon>Bacillota</taxon>
        <taxon>Bacilli</taxon>
        <taxon>Lactobacillales</taxon>
        <taxon>Streptococcaceae</taxon>
        <taxon>Streptococcus</taxon>
    </lineage>
</organism>
<feature type="repeat" description="Cell wall-binding" evidence="2">
    <location>
        <begin position="388"/>
        <end position="407"/>
    </location>
</feature>
<keyword evidence="1" id="KW-0677">Repeat</keyword>
<feature type="region of interest" description="Disordered" evidence="3">
    <location>
        <begin position="297"/>
        <end position="338"/>
    </location>
</feature>
<dbReference type="InterPro" id="IPR018337">
    <property type="entry name" value="Cell_wall/Cho-bd_repeat"/>
</dbReference>
<dbReference type="SUPFAM" id="SSF69360">
    <property type="entry name" value="Cell wall binding repeat"/>
    <property type="match status" value="1"/>
</dbReference>
<keyword evidence="5" id="KW-0378">Hydrolase</keyword>
<feature type="chain" id="PRO_5006689280" evidence="4">
    <location>
        <begin position="27"/>
        <end position="466"/>
    </location>
</feature>
<feature type="signal peptide" evidence="4">
    <location>
        <begin position="1"/>
        <end position="26"/>
    </location>
</feature>
<feature type="compositionally biased region" description="Low complexity" evidence="3">
    <location>
        <begin position="300"/>
        <end position="338"/>
    </location>
</feature>
<keyword evidence="4" id="KW-0732">Signal</keyword>
<evidence type="ECO:0000313" key="6">
    <source>
        <dbReference type="Proteomes" id="UP000041827"/>
    </source>
</evidence>
<dbReference type="EMBL" id="CMJT01000004">
    <property type="protein sequence ID" value="CKA81130.1"/>
    <property type="molecule type" value="Genomic_DNA"/>
</dbReference>
<dbReference type="AlphaFoldDB" id="A0A0T8U4E7"/>
<feature type="repeat" description="Cell wall-binding" evidence="2">
    <location>
        <begin position="408"/>
        <end position="427"/>
    </location>
</feature>
<feature type="repeat" description="Cell wall-binding" evidence="2">
    <location>
        <begin position="368"/>
        <end position="387"/>
    </location>
</feature>
<evidence type="ECO:0000256" key="2">
    <source>
        <dbReference type="PROSITE-ProRule" id="PRU00591"/>
    </source>
</evidence>
<dbReference type="PROSITE" id="PS51170">
    <property type="entry name" value="CW"/>
    <property type="match status" value="4"/>
</dbReference>
<sequence length="466" mass="51921">MKKIVLTTTAVLSLVATGATISSVNAADIPMVKVWSPAANAYVEVPAIGYRDTDLVATDVTLVEKRKAQLGAFSKGNSEFITVDYVDKAYRQEFSKQFASFESNGIATFNGKTIVFKATDYGIYTMKFELNGTRYKLTADVRENLGKGGPFYTYVTKLEVLSNNQANTISNTSTEKQIEATITKVEIHHFGFNFEGVLSEPLQHGGDNAARGNVTLIDKASGKIVYQHNNDVIFSGLTNDVNDQFLLHLIYSNKFKGDVFDIRQFPAGTYILEMSGEAGSPRDHSIDNRKRVFKVRKEVTIGNPSTNSNTNTTTQSGSNSSSSSTSTSSSSGNYSNTDTTMMTHQSKSTWMYSNGRWWYKHEDGTYTTNDWEKINGVWYRFDNSGWMQTGWVKDNGTWYYLDGSGAMKTGWVKDNGSWYYLQDSGAMKTGWMKVSGKWYYAYSSGALAINTTTPDGYRVNYNGEWV</sequence>
<dbReference type="Gene3D" id="2.10.270.10">
    <property type="entry name" value="Cholin Binding"/>
    <property type="match status" value="1"/>
</dbReference>
<dbReference type="Pfam" id="PF19127">
    <property type="entry name" value="Choline_bind_3"/>
    <property type="match status" value="1"/>
</dbReference>
<accession>A0A0T8U4E7</accession>
<dbReference type="EC" id="3.5.1.28" evidence="5"/>
<protein>
    <submittedName>
        <fullName evidence="5">Choline-binding protein Cbp8</fullName>
        <ecNumber evidence="5">3.5.1.28</ecNumber>
    </submittedName>
</protein>